<dbReference type="RefSeq" id="WP_116555029.1">
    <property type="nucleotide sequence ID" value="NZ_QCZG01000022.1"/>
</dbReference>
<feature type="compositionally biased region" description="Polar residues" evidence="1">
    <location>
        <begin position="114"/>
        <end position="128"/>
    </location>
</feature>
<feature type="domain" description="General stress protein 17M-like" evidence="2">
    <location>
        <begin position="4"/>
        <end position="99"/>
    </location>
</feature>
<keyword evidence="4" id="KW-1185">Reference proteome</keyword>
<evidence type="ECO:0000313" key="3">
    <source>
        <dbReference type="EMBL" id="PWA10430.1"/>
    </source>
</evidence>
<dbReference type="EMBL" id="QCZG01000022">
    <property type="protein sequence ID" value="PWA10430.1"/>
    <property type="molecule type" value="Genomic_DNA"/>
</dbReference>
<feature type="region of interest" description="Disordered" evidence="1">
    <location>
        <begin position="109"/>
        <end position="128"/>
    </location>
</feature>
<evidence type="ECO:0000259" key="2">
    <source>
        <dbReference type="Pfam" id="PF11181"/>
    </source>
</evidence>
<dbReference type="Pfam" id="PF11181">
    <property type="entry name" value="YflT"/>
    <property type="match status" value="1"/>
</dbReference>
<name>A0A2U1JYX6_9BACI</name>
<protein>
    <submittedName>
        <fullName evidence="3">General stress protein</fullName>
    </submittedName>
</protein>
<evidence type="ECO:0000256" key="1">
    <source>
        <dbReference type="SAM" id="MobiDB-lite"/>
    </source>
</evidence>
<dbReference type="Proteomes" id="UP000245998">
    <property type="component" value="Unassembled WGS sequence"/>
</dbReference>
<proteinExistence type="predicted"/>
<accession>A0A2U1JYX6</accession>
<dbReference type="AlphaFoldDB" id="A0A2U1JYX6"/>
<evidence type="ECO:0000313" key="4">
    <source>
        <dbReference type="Proteomes" id="UP000245998"/>
    </source>
</evidence>
<comment type="caution">
    <text evidence="3">The sequence shown here is derived from an EMBL/GenBank/DDBJ whole genome shotgun (WGS) entry which is preliminary data.</text>
</comment>
<organism evidence="3 4">
    <name type="scientific">Pueribacillus theae</name>
    <dbReference type="NCBI Taxonomy" id="2171751"/>
    <lineage>
        <taxon>Bacteria</taxon>
        <taxon>Bacillati</taxon>
        <taxon>Bacillota</taxon>
        <taxon>Bacilli</taxon>
        <taxon>Bacillales</taxon>
        <taxon>Bacillaceae</taxon>
        <taxon>Pueribacillus</taxon>
    </lineage>
</organism>
<reference evidence="3 4" key="1">
    <citation type="submission" date="2018-04" db="EMBL/GenBank/DDBJ databases">
        <title>Camelliibacillus theae gen. nov., sp. nov., isolated from Pu'er tea.</title>
        <authorList>
            <person name="Niu L."/>
        </authorList>
    </citation>
    <scope>NUCLEOTIDE SEQUENCE [LARGE SCALE GENOMIC DNA]</scope>
    <source>
        <strain evidence="3 4">T8</strain>
    </source>
</reference>
<dbReference type="InterPro" id="IPR025889">
    <property type="entry name" value="GSP17M-like_dom"/>
</dbReference>
<dbReference type="OrthoDB" id="2353304at2"/>
<sequence>MKPSVREFTNDQELINAVNELSSQGFDKDNLYVMAHDSDREDRLADQSDANEVGLKELGLGSAVKNLFSSEGDQLRTKLEELGFSEMEAEQYERKLDDGKVLLIVCDDDGKSSGYMSNDSMDSQEPYM</sequence>
<gene>
    <name evidence="3" type="ORF">DCC39_11370</name>
</gene>